<evidence type="ECO:0000313" key="3">
    <source>
        <dbReference type="Proteomes" id="UP001199919"/>
    </source>
</evidence>
<dbReference type="EMBL" id="JAJPWV010000005">
    <property type="protein sequence ID" value="MCD8742185.1"/>
    <property type="molecule type" value="Genomic_DNA"/>
</dbReference>
<name>A0ABS8U7Q4_9SPHI</name>
<evidence type="ECO:0000313" key="2">
    <source>
        <dbReference type="EMBL" id="MCD8742185.1"/>
    </source>
</evidence>
<reference evidence="2 3" key="1">
    <citation type="submission" date="2021-12" db="EMBL/GenBank/DDBJ databases">
        <title>Mucilaginibacter roseus genome.</title>
        <authorList>
            <person name="Ferreira J.R."/>
            <person name="Newman J.D."/>
        </authorList>
    </citation>
    <scope>NUCLEOTIDE SEQUENCE [LARGE SCALE GENOMIC DNA]</scope>
    <source>
        <strain evidence="2 3">LMG 28454</strain>
    </source>
</reference>
<keyword evidence="3" id="KW-1185">Reference proteome</keyword>
<sequence>MDGITNPEVSQNGDDQDENVTDQQGLTNAENAGKATGTHQNNGYGNTPDEVEPADSDVTKSEGN</sequence>
<dbReference type="Proteomes" id="UP001199919">
    <property type="component" value="Unassembled WGS sequence"/>
</dbReference>
<feature type="compositionally biased region" description="Polar residues" evidence="1">
    <location>
        <begin position="21"/>
        <end position="30"/>
    </location>
</feature>
<feature type="region of interest" description="Disordered" evidence="1">
    <location>
        <begin position="1"/>
        <end position="64"/>
    </location>
</feature>
<organism evidence="2 3">
    <name type="scientific">Mucilaginibacter roseus</name>
    <dbReference type="NCBI Taxonomy" id="1528868"/>
    <lineage>
        <taxon>Bacteria</taxon>
        <taxon>Pseudomonadati</taxon>
        <taxon>Bacteroidota</taxon>
        <taxon>Sphingobacteriia</taxon>
        <taxon>Sphingobacteriales</taxon>
        <taxon>Sphingobacteriaceae</taxon>
        <taxon>Mucilaginibacter</taxon>
    </lineage>
</organism>
<gene>
    <name evidence="2" type="ORF">LT679_16355</name>
</gene>
<accession>A0ABS8U7Q4</accession>
<proteinExistence type="predicted"/>
<evidence type="ECO:0000256" key="1">
    <source>
        <dbReference type="SAM" id="MobiDB-lite"/>
    </source>
</evidence>
<comment type="caution">
    <text evidence="2">The sequence shown here is derived from an EMBL/GenBank/DDBJ whole genome shotgun (WGS) entry which is preliminary data.</text>
</comment>
<protein>
    <submittedName>
        <fullName evidence="2">Uncharacterized protein</fullName>
    </submittedName>
</protein>
<dbReference type="RefSeq" id="WP_232178744.1">
    <property type="nucleotide sequence ID" value="NZ_JAJPWV010000005.1"/>
</dbReference>